<evidence type="ECO:0000256" key="1">
    <source>
        <dbReference type="ARBA" id="ARBA00022801"/>
    </source>
</evidence>
<name>A0ABZ2UE82_9FLAO</name>
<reference evidence="4 5" key="1">
    <citation type="submission" date="2024-03" db="EMBL/GenBank/DDBJ databases">
        <title>Flavobacterium soyae.</title>
        <authorList>
            <person name="Zheng W."/>
        </authorList>
    </citation>
    <scope>NUCLEOTIDE SEQUENCE [LARGE SCALE GENOMIC DNA]</scope>
    <source>
        <strain evidence="4 5">55</strain>
    </source>
</reference>
<dbReference type="Pfam" id="PF02018">
    <property type="entry name" value="CBM_4_9"/>
    <property type="match status" value="1"/>
</dbReference>
<dbReference type="Gene3D" id="2.60.120.260">
    <property type="entry name" value="Galactose-binding domain-like"/>
    <property type="match status" value="2"/>
</dbReference>
<feature type="chain" id="PRO_5046489081" evidence="2">
    <location>
        <begin position="19"/>
        <end position="340"/>
    </location>
</feature>
<evidence type="ECO:0000313" key="5">
    <source>
        <dbReference type="Proteomes" id="UP001623852"/>
    </source>
</evidence>
<evidence type="ECO:0000256" key="2">
    <source>
        <dbReference type="SAM" id="SignalP"/>
    </source>
</evidence>
<dbReference type="RefSeq" id="WP_406844262.1">
    <property type="nucleotide sequence ID" value="NZ_CP150845.1"/>
</dbReference>
<feature type="signal peptide" evidence="2">
    <location>
        <begin position="1"/>
        <end position="18"/>
    </location>
</feature>
<dbReference type="InterPro" id="IPR003305">
    <property type="entry name" value="CenC_carb-bd"/>
</dbReference>
<dbReference type="EMBL" id="CP150845">
    <property type="protein sequence ID" value="WYZ19758.1"/>
    <property type="molecule type" value="Genomic_DNA"/>
</dbReference>
<sequence>MKTLILFSLLFLTTITNAQGNLVKNPGFEYEFVNWQGGDAAYITPYDKKTGKNCAAINQFVGAEWKAVDQTINIPKNIYALEFSIWIKSESIEEQKEAYKAGAAIASFTNSANKEIISETFAQVKGTTGWANYKKTVKVPDEAKKVRIMLALAQTNGTIYFDDVKVTTLSEEEYIKQNTPAVSESEKLSSAPKLFLNGNFEENLAPWNGSGSITSEDKKEGKSALEITSDIAEWKAVEQISDLTDGDKSLQISGWLKAKNIKQGKDSWNNGMIIIEFKNDKDHKAQEDMVAATVTGNTDWTSFQKTFTIPQGAIKYRIMIALSNCTGTLLADNIEIKVSK</sequence>
<keyword evidence="5" id="KW-1185">Reference proteome</keyword>
<evidence type="ECO:0000313" key="4">
    <source>
        <dbReference type="EMBL" id="WYZ19758.1"/>
    </source>
</evidence>
<accession>A0ABZ2UE82</accession>
<dbReference type="SUPFAM" id="SSF49785">
    <property type="entry name" value="Galactose-binding domain-like"/>
    <property type="match status" value="2"/>
</dbReference>
<dbReference type="Proteomes" id="UP001623852">
    <property type="component" value="Chromosome"/>
</dbReference>
<keyword evidence="2" id="KW-0732">Signal</keyword>
<gene>
    <name evidence="4" type="ORF">AABD74_21655</name>
</gene>
<evidence type="ECO:0000259" key="3">
    <source>
        <dbReference type="Pfam" id="PF02018"/>
    </source>
</evidence>
<proteinExistence type="predicted"/>
<organism evidence="4 5">
    <name type="scientific">Flavobacterium soyae</name>
    <dbReference type="NCBI Taxonomy" id="2903098"/>
    <lineage>
        <taxon>Bacteria</taxon>
        <taxon>Pseudomonadati</taxon>
        <taxon>Bacteroidota</taxon>
        <taxon>Flavobacteriia</taxon>
        <taxon>Flavobacteriales</taxon>
        <taxon>Flavobacteriaceae</taxon>
        <taxon>Flavobacterium</taxon>
    </lineage>
</organism>
<dbReference type="InterPro" id="IPR008979">
    <property type="entry name" value="Galactose-bd-like_sf"/>
</dbReference>
<keyword evidence="1" id="KW-0378">Hydrolase</keyword>
<protein>
    <submittedName>
        <fullName evidence="4">Carbohydrate binding domain-containing protein</fullName>
    </submittedName>
</protein>
<feature type="domain" description="CBM-cenC" evidence="3">
    <location>
        <begin position="194"/>
        <end position="322"/>
    </location>
</feature>